<evidence type="ECO:0000313" key="5">
    <source>
        <dbReference type="Proteomes" id="UP000078340"/>
    </source>
</evidence>
<reference evidence="4 5" key="1">
    <citation type="submission" date="2016-02" db="EMBL/GenBank/DDBJ databases">
        <title>Biosynthesis of antibiotic leucinostatins and their inhibition on Phytophthora in bio-control Purpureocillium lilacinum.</title>
        <authorList>
            <person name="Wang G."/>
            <person name="Liu Z."/>
            <person name="Lin R."/>
            <person name="Li E."/>
            <person name="Mao Z."/>
            <person name="Ling J."/>
            <person name="Yin W."/>
            <person name="Xie B."/>
        </authorList>
    </citation>
    <scope>NUCLEOTIDE SEQUENCE [LARGE SCALE GENOMIC DNA]</scope>
    <source>
        <strain evidence="4">PLFJ-1</strain>
    </source>
</reference>
<evidence type="ECO:0000256" key="1">
    <source>
        <dbReference type="SAM" id="MobiDB-lite"/>
    </source>
</evidence>
<proteinExistence type="predicted"/>
<dbReference type="Pfam" id="PF10551">
    <property type="entry name" value="MULE"/>
    <property type="match status" value="1"/>
</dbReference>
<gene>
    <name evidence="4" type="ORF">VFPFJ_11685</name>
</gene>
<feature type="domain" description="MULE transposase" evidence="3">
    <location>
        <begin position="415"/>
        <end position="511"/>
    </location>
</feature>
<dbReference type="Pfam" id="PF03101">
    <property type="entry name" value="FAR1"/>
    <property type="match status" value="1"/>
</dbReference>
<feature type="region of interest" description="Disordered" evidence="1">
    <location>
        <begin position="807"/>
        <end position="902"/>
    </location>
</feature>
<evidence type="ECO:0000259" key="3">
    <source>
        <dbReference type="Pfam" id="PF10551"/>
    </source>
</evidence>
<name>A0A179EYL2_PURLI</name>
<dbReference type="InterPro" id="IPR018289">
    <property type="entry name" value="MULE_transposase_dom"/>
</dbReference>
<dbReference type="EMBL" id="LSBI01000071">
    <property type="protein sequence ID" value="OAQ58090.1"/>
    <property type="molecule type" value="Genomic_DNA"/>
</dbReference>
<feature type="compositionally biased region" description="Basic residues" evidence="1">
    <location>
        <begin position="858"/>
        <end position="870"/>
    </location>
</feature>
<accession>A0A179EYL2</accession>
<sequence length="925" mass="104789">MTATAVPPPATFDPEVHYGDGDDNALYNLFATWPENYFSSLPKPHGNRGIDEPYWELRQSQIFLDDWFRGRGARRLFTSFVPGPDKLERVRKREQVNANNTEQHATSTIRFRSALHFAQDQAKLDNALALELAQHCLAPTTQRVVRGARDPPPLSVSPPSPSPSREQEEFEEWAGLSGTGSSSHGASIPIPNPPIPGLAMVSVDALQSSVNDFAKENGFGVVRHNGSGSRVRKTRYVFQCDRYGEPRTSRGAGLRQRRSRKCGCKWKIIAEALEQNDYRWTLRAFADPQHSEHNHDRTMSLSAHPVHRRLTDSVKATIEATSRRVGIRARDVRGIVQEKHLGTHYTRKDIYNARTLLRREKLGGLVPTAALIKLFDERGVPYIVKWSETEPDRLVGLLFTFPYCLRMWKRFPEIMSFDNTYNTNRFKLPLFQVTGQTCLKSVYNAAFGLIDNERREGFQFLTEAVRELTERHGIPLPDVVITDYDKAMKEALDNQFPDSQQQLCIHHINANVLLNAKRKWKNAGEGGESDGDGSSCSEQTHVALTPTDVEAVLAAERQDNPLPQGNLAAPVPHNYRGVLELWKFVAFAETREEHEKAWADLCDEFDDQPAILMYLYKTYLPIRAQWAQCFIKKHRNFGVRVTSGTEASNNNIKSYLLNGMSHLYSLVEAVEAMLKDQERDFIDACSQDEVLTSRTYSGPGSEYLGELRSVMSEPGLKLVSKEHRRALRSIPSRTRPWPEPIGDCNEECSVSWQLGIPCCHTIYNKLETGTCLTKWDVHPRWHLREPTSHNPYRRILDPKIAACLRGRPKNATQPVPESMKVEPSRCSRAAAGKTRPSRKPTRKSAVLGPGKQTGVRQAGRRRQPNLRRRRSEWETIYDEEKQEVPPKRRRQSSRKQPTTSTTTAASVLSSCVSGESGKDCIHVRL</sequence>
<protein>
    <submittedName>
        <fullName evidence="4">Transposase</fullName>
    </submittedName>
</protein>
<feature type="domain" description="FAR1" evidence="2">
    <location>
        <begin position="211"/>
        <end position="296"/>
    </location>
</feature>
<feature type="region of interest" description="Disordered" evidence="1">
    <location>
        <begin position="144"/>
        <end position="187"/>
    </location>
</feature>
<dbReference type="OMA" id="NTEQHAT"/>
<feature type="compositionally biased region" description="Pro residues" evidence="1">
    <location>
        <begin position="150"/>
        <end position="162"/>
    </location>
</feature>
<comment type="caution">
    <text evidence="4">The sequence shown here is derived from an EMBL/GenBank/DDBJ whole genome shotgun (WGS) entry which is preliminary data.</text>
</comment>
<dbReference type="Proteomes" id="UP000078340">
    <property type="component" value="Unassembled WGS sequence"/>
</dbReference>
<evidence type="ECO:0000313" key="4">
    <source>
        <dbReference type="EMBL" id="OAQ58090.1"/>
    </source>
</evidence>
<dbReference type="AlphaFoldDB" id="A0A179EYL2"/>
<organism evidence="4 5">
    <name type="scientific">Purpureocillium lilacinum</name>
    <name type="common">Paecilomyces lilacinus</name>
    <dbReference type="NCBI Taxonomy" id="33203"/>
    <lineage>
        <taxon>Eukaryota</taxon>
        <taxon>Fungi</taxon>
        <taxon>Dikarya</taxon>
        <taxon>Ascomycota</taxon>
        <taxon>Pezizomycotina</taxon>
        <taxon>Sordariomycetes</taxon>
        <taxon>Hypocreomycetidae</taxon>
        <taxon>Hypocreales</taxon>
        <taxon>Ophiocordycipitaceae</taxon>
        <taxon>Purpureocillium</taxon>
    </lineage>
</organism>
<dbReference type="PANTHER" id="PTHR47718">
    <property type="entry name" value="OS01G0519700 PROTEIN"/>
    <property type="match status" value="1"/>
</dbReference>
<evidence type="ECO:0000259" key="2">
    <source>
        <dbReference type="Pfam" id="PF03101"/>
    </source>
</evidence>
<dbReference type="InterPro" id="IPR004330">
    <property type="entry name" value="FAR1_DNA_bnd_dom"/>
</dbReference>
<dbReference type="PANTHER" id="PTHR47718:SF3">
    <property type="entry name" value="PROTEIN FAR1-RELATED SEQUENCE 5-LIKE"/>
    <property type="match status" value="1"/>
</dbReference>